<dbReference type="PANTHER" id="PTHR24422">
    <property type="entry name" value="CHEMOTAXIS PROTEIN METHYLTRANSFERASE"/>
    <property type="match status" value="1"/>
</dbReference>
<dbReference type="Pfam" id="PF13185">
    <property type="entry name" value="GAF_2"/>
    <property type="match status" value="1"/>
</dbReference>
<dbReference type="SUPFAM" id="SSF55073">
    <property type="entry name" value="Nucleotide cyclase"/>
    <property type="match status" value="1"/>
</dbReference>
<feature type="transmembrane region" description="Helical" evidence="4">
    <location>
        <begin position="43"/>
        <end position="67"/>
    </location>
</feature>
<feature type="domain" description="GAF" evidence="5">
    <location>
        <begin position="291"/>
        <end position="438"/>
    </location>
</feature>
<dbReference type="GO" id="GO:0004016">
    <property type="term" value="F:adenylate cyclase activity"/>
    <property type="evidence" value="ECO:0007669"/>
    <property type="project" value="UniProtKB-ARBA"/>
</dbReference>
<evidence type="ECO:0000313" key="7">
    <source>
        <dbReference type="Proteomes" id="UP000078287"/>
    </source>
</evidence>
<dbReference type="AlphaFoldDB" id="A0A178MIC5"/>
<gene>
    <name evidence="6" type="ORF">A6A03_08230</name>
</gene>
<evidence type="ECO:0000256" key="3">
    <source>
        <dbReference type="ARBA" id="ARBA00022691"/>
    </source>
</evidence>
<feature type="transmembrane region" description="Helical" evidence="4">
    <location>
        <begin position="12"/>
        <end position="37"/>
    </location>
</feature>
<dbReference type="SUPFAM" id="SSF55781">
    <property type="entry name" value="GAF domain-like"/>
    <property type="match status" value="2"/>
</dbReference>
<dbReference type="EMBL" id="LWQS01000032">
    <property type="protein sequence ID" value="OAN48359.1"/>
    <property type="molecule type" value="Genomic_DNA"/>
</dbReference>
<dbReference type="InterPro" id="IPR050903">
    <property type="entry name" value="Bact_Chemotaxis_MeTrfase"/>
</dbReference>
<dbReference type="Gene3D" id="3.30.70.1230">
    <property type="entry name" value="Nucleotide cyclase"/>
    <property type="match status" value="1"/>
</dbReference>
<evidence type="ECO:0000256" key="2">
    <source>
        <dbReference type="ARBA" id="ARBA00022679"/>
    </source>
</evidence>
<keyword evidence="1" id="KW-0489">Methyltransferase</keyword>
<proteinExistence type="predicted"/>
<evidence type="ECO:0000259" key="5">
    <source>
        <dbReference type="SMART" id="SM00065"/>
    </source>
</evidence>
<dbReference type="GO" id="GO:0032259">
    <property type="term" value="P:methylation"/>
    <property type="evidence" value="ECO:0007669"/>
    <property type="project" value="UniProtKB-KW"/>
</dbReference>
<evidence type="ECO:0000313" key="6">
    <source>
        <dbReference type="EMBL" id="OAN48359.1"/>
    </source>
</evidence>
<dbReference type="RefSeq" id="WP_066783063.1">
    <property type="nucleotide sequence ID" value="NZ_LWQS01000032.1"/>
</dbReference>
<protein>
    <submittedName>
        <fullName evidence="6">Diguanylate cyclase</fullName>
    </submittedName>
</protein>
<dbReference type="GO" id="GO:0035556">
    <property type="term" value="P:intracellular signal transduction"/>
    <property type="evidence" value="ECO:0007669"/>
    <property type="project" value="InterPro"/>
</dbReference>
<dbReference type="InterPro" id="IPR003018">
    <property type="entry name" value="GAF"/>
</dbReference>
<keyword evidence="4" id="KW-0812">Transmembrane</keyword>
<evidence type="ECO:0000256" key="4">
    <source>
        <dbReference type="SAM" id="Phobius"/>
    </source>
</evidence>
<dbReference type="OrthoDB" id="137280at2"/>
<dbReference type="GO" id="GO:0008168">
    <property type="term" value="F:methyltransferase activity"/>
    <property type="evidence" value="ECO:0007669"/>
    <property type="project" value="UniProtKB-KW"/>
</dbReference>
<dbReference type="InterPro" id="IPR029787">
    <property type="entry name" value="Nucleotide_cyclase"/>
</dbReference>
<dbReference type="CDD" id="cd07302">
    <property type="entry name" value="CHD"/>
    <property type="match status" value="1"/>
</dbReference>
<accession>A0A178MIC5</accession>
<comment type="caution">
    <text evidence="6">The sequence shown here is derived from an EMBL/GenBank/DDBJ whole genome shotgun (WGS) entry which is preliminary data.</text>
</comment>
<keyword evidence="4" id="KW-0472">Membrane</keyword>
<dbReference type="SMART" id="SM00065">
    <property type="entry name" value="GAF"/>
    <property type="match status" value="2"/>
</dbReference>
<organism evidence="6 7">
    <name type="scientific">Chloroflexus islandicus</name>
    <dbReference type="NCBI Taxonomy" id="1707952"/>
    <lineage>
        <taxon>Bacteria</taxon>
        <taxon>Bacillati</taxon>
        <taxon>Chloroflexota</taxon>
        <taxon>Chloroflexia</taxon>
        <taxon>Chloroflexales</taxon>
        <taxon>Chloroflexineae</taxon>
        <taxon>Chloroflexaceae</taxon>
        <taxon>Chloroflexus</taxon>
    </lineage>
</organism>
<evidence type="ECO:0000256" key="1">
    <source>
        <dbReference type="ARBA" id="ARBA00022603"/>
    </source>
</evidence>
<keyword evidence="7" id="KW-1185">Reference proteome</keyword>
<dbReference type="PANTHER" id="PTHR24422:SF19">
    <property type="entry name" value="CHEMOTAXIS PROTEIN METHYLTRANSFERASE"/>
    <property type="match status" value="1"/>
</dbReference>
<dbReference type="Pfam" id="PF00211">
    <property type="entry name" value="Guanylate_cyc"/>
    <property type="match status" value="1"/>
</dbReference>
<name>A0A178MIC5_9CHLR</name>
<dbReference type="Gene3D" id="3.30.450.40">
    <property type="match status" value="2"/>
</dbReference>
<dbReference type="Proteomes" id="UP000078287">
    <property type="component" value="Unassembled WGS sequence"/>
</dbReference>
<keyword evidence="2" id="KW-0808">Transferase</keyword>
<dbReference type="STRING" id="1707952.A6A03_08230"/>
<dbReference type="GO" id="GO:0009190">
    <property type="term" value="P:cyclic nucleotide biosynthetic process"/>
    <property type="evidence" value="ECO:0007669"/>
    <property type="project" value="InterPro"/>
</dbReference>
<dbReference type="InterPro" id="IPR001054">
    <property type="entry name" value="A/G_cyclase"/>
</dbReference>
<sequence>MYLPRSNIRRILALTLPGGISLGVLLYALISIVVPQAGNAPPVAFVVALLFGGLIGLALSLAVWISLRYALTEARQYAALVLQADIPPVTDRDPLVALRQTVADAIAAVPQPPALAILAQRLSAATERDAMVAAVAECLADHVAVRGAVLLLHDPERGILIPSAGWGLASVNRAVTFDMDGSAIGRAVRERRSVSFSSVQMRSLLAATSSQALTVTSWPLWVQQTPLGALCLMIAGADVRLNEAQQQLIEQAAALFTVHLQASVYRQWFDREQRRLSAFEQVMTSVIEQPDLERALVQLLRIAADVTDSSHGTLLLIDAESFTIRTRITLSGGDVLPLNLAAAPILKHGLAGWVLRTHRGAIIDDIERDTRWIPTPGLELMRSALAMPLFHGDRPLGVLTLADPTPYRYSQRALALVAAIAAYAVAMMVRHRYEGIIEPPEITQARQLLGMYLAPDVIRDLLASQAKAMQALQPHVITATLLYVCLRGVDRLTDLTVHQLIEHIANPFHTECRAIVYQHQGAYVAIDERSFCAVFGFPQPRFDDAPRALQAAQQVQAAIARLRGQWRQQFGTDFMIAGGVTTGQLAVGVLGANQPATMAWTGAAMRESRRLCQLARNDEIVVAAAVLKTTQAGQFTLDPLTPVSLQNGDEPMPIYRLASYS</sequence>
<feature type="domain" description="GAF" evidence="5">
    <location>
        <begin position="127"/>
        <end position="270"/>
    </location>
</feature>
<feature type="transmembrane region" description="Helical" evidence="4">
    <location>
        <begin position="413"/>
        <end position="433"/>
    </location>
</feature>
<dbReference type="InterPro" id="IPR029016">
    <property type="entry name" value="GAF-like_dom_sf"/>
</dbReference>
<reference evidence="6 7" key="1">
    <citation type="submission" date="2016-04" db="EMBL/GenBank/DDBJ databases">
        <title>Chloroflexus islandicus sp. nov., a thermophilic filamentous anoxygenic phototrophic bacterium from geyser Strokkur (Iceland).</title>
        <authorList>
            <person name="Gaisin V.A."/>
            <person name="Kalashnikov A.M."/>
            <person name="Sukhacheva M.V."/>
            <person name="Grouzdev D.S."/>
            <person name="Ivanov T.M."/>
            <person name="Kuznetsov B."/>
            <person name="Gorlenko V.M."/>
        </authorList>
    </citation>
    <scope>NUCLEOTIDE SEQUENCE [LARGE SCALE GENOMIC DNA]</scope>
    <source>
        <strain evidence="7">isl-2</strain>
    </source>
</reference>
<keyword evidence="4" id="KW-1133">Transmembrane helix</keyword>
<keyword evidence="3" id="KW-0949">S-adenosyl-L-methionine</keyword>